<dbReference type="RefSeq" id="WP_238207495.1">
    <property type="nucleotide sequence ID" value="NZ_JBHTND010000028.1"/>
</dbReference>
<organism evidence="1 2">
    <name type="scientific">Methylobacterium marchantiae</name>
    <dbReference type="NCBI Taxonomy" id="600331"/>
    <lineage>
        <taxon>Bacteria</taxon>
        <taxon>Pseudomonadati</taxon>
        <taxon>Pseudomonadota</taxon>
        <taxon>Alphaproteobacteria</taxon>
        <taxon>Hyphomicrobiales</taxon>
        <taxon>Methylobacteriaceae</taxon>
        <taxon>Methylobacterium</taxon>
    </lineage>
</organism>
<dbReference type="EMBL" id="JBHTND010000028">
    <property type="protein sequence ID" value="MFD1303393.1"/>
    <property type="molecule type" value="Genomic_DNA"/>
</dbReference>
<name>A0ABW3X386_9HYPH</name>
<evidence type="ECO:0000313" key="2">
    <source>
        <dbReference type="Proteomes" id="UP001597176"/>
    </source>
</evidence>
<proteinExistence type="predicted"/>
<sequence>MARSDKDNGEKERALKFCITSGLIPFLEVDVRTGVDLSESPKLLTDIDVLGLLLREDGSVTRTIFDCKGTGGPAFARALWLSGLMKYAGADEGIILMGKPAERAHRLAARKLNVRIFGSGLFDDYAAASNAEYKIARSYAGSLENWHRLFDESAKEFCIKGILKAIQQEVPLTTDAPKSLRRLISRVLDHKGELNPKKQAHMAIFTEATLSVSILLSMMIGDIRNILDLSDEEREFTSILRYYVWGGQEGVSTLRRMYELLSTNDRKIEPETTLVAWPQMIQLLRGMLEAPTQVRNSSIALRELSLRYLGDRDNASDVRAGRLFAKPRARQFTKRIGVYATEIFKLPIEFSERMDKEIDELVALTT</sequence>
<comment type="caution">
    <text evidence="1">The sequence shown here is derived from an EMBL/GenBank/DDBJ whole genome shotgun (WGS) entry which is preliminary data.</text>
</comment>
<accession>A0ABW3X386</accession>
<protein>
    <submittedName>
        <fullName evidence="1">Uncharacterized protein</fullName>
    </submittedName>
</protein>
<keyword evidence="2" id="KW-1185">Reference proteome</keyword>
<dbReference type="Proteomes" id="UP001597176">
    <property type="component" value="Unassembled WGS sequence"/>
</dbReference>
<gene>
    <name evidence="1" type="ORF">ACFQ4G_17610</name>
</gene>
<reference evidence="2" key="1">
    <citation type="journal article" date="2019" name="Int. J. Syst. Evol. Microbiol.">
        <title>The Global Catalogue of Microorganisms (GCM) 10K type strain sequencing project: providing services to taxonomists for standard genome sequencing and annotation.</title>
        <authorList>
            <consortium name="The Broad Institute Genomics Platform"/>
            <consortium name="The Broad Institute Genome Sequencing Center for Infectious Disease"/>
            <person name="Wu L."/>
            <person name="Ma J."/>
        </authorList>
    </citation>
    <scope>NUCLEOTIDE SEQUENCE [LARGE SCALE GENOMIC DNA]</scope>
    <source>
        <strain evidence="2">CCUG 56108</strain>
    </source>
</reference>
<evidence type="ECO:0000313" key="1">
    <source>
        <dbReference type="EMBL" id="MFD1303393.1"/>
    </source>
</evidence>